<evidence type="ECO:0000256" key="7">
    <source>
        <dbReference type="ARBA" id="ARBA00034307"/>
    </source>
</evidence>
<dbReference type="GO" id="GO:0006552">
    <property type="term" value="P:L-leucine catabolic process"/>
    <property type="evidence" value="ECO:0007669"/>
    <property type="project" value="TreeGrafter"/>
</dbReference>
<dbReference type="SUPFAM" id="SSF56645">
    <property type="entry name" value="Acyl-CoA dehydrogenase NM domain-like"/>
    <property type="match status" value="1"/>
</dbReference>
<comment type="catalytic activity">
    <reaction evidence="13">
        <text>dibenzothiophene + 2 FMNH2 + 2 O2 = dibenzothiophene 5,5-dioxide + 2 FMN + 2 H2O + 2 H(+)</text>
        <dbReference type="Rhea" id="RHEA:49072"/>
        <dbReference type="ChEBI" id="CHEBI:15377"/>
        <dbReference type="ChEBI" id="CHEBI:15378"/>
        <dbReference type="ChEBI" id="CHEBI:15379"/>
        <dbReference type="ChEBI" id="CHEBI:23681"/>
        <dbReference type="ChEBI" id="CHEBI:57618"/>
        <dbReference type="ChEBI" id="CHEBI:58210"/>
        <dbReference type="ChEBI" id="CHEBI:90356"/>
        <dbReference type="EC" id="1.14.14.21"/>
    </reaction>
</comment>
<dbReference type="EMBL" id="JNVU01000017">
    <property type="protein sequence ID" value="KEI44987.1"/>
    <property type="molecule type" value="Genomic_DNA"/>
</dbReference>
<accession>A0A073B118</accession>
<comment type="catalytic activity">
    <reaction evidence="12">
        <text>dibenzothiophene 5-oxide + FMNH2 + O2 = dibenzothiophene 5,5-dioxide + FMN + H2O + H(+)</text>
        <dbReference type="Rhea" id="RHEA:49080"/>
        <dbReference type="ChEBI" id="CHEBI:15377"/>
        <dbReference type="ChEBI" id="CHEBI:15378"/>
        <dbReference type="ChEBI" id="CHEBI:15379"/>
        <dbReference type="ChEBI" id="CHEBI:23683"/>
        <dbReference type="ChEBI" id="CHEBI:57618"/>
        <dbReference type="ChEBI" id="CHEBI:58210"/>
        <dbReference type="ChEBI" id="CHEBI:90356"/>
    </reaction>
</comment>
<organism evidence="17 18">
    <name type="scientific">Saccharopolyspora rectivirgula</name>
    <dbReference type="NCBI Taxonomy" id="28042"/>
    <lineage>
        <taxon>Bacteria</taxon>
        <taxon>Bacillati</taxon>
        <taxon>Actinomycetota</taxon>
        <taxon>Actinomycetes</taxon>
        <taxon>Pseudonocardiales</taxon>
        <taxon>Pseudonocardiaceae</taxon>
        <taxon>Saccharopolyspora</taxon>
    </lineage>
</organism>
<evidence type="ECO:0000256" key="4">
    <source>
        <dbReference type="ARBA" id="ARBA00022741"/>
    </source>
</evidence>
<gene>
    <name evidence="17" type="ORF">GU90_07210</name>
</gene>
<evidence type="ECO:0000256" key="13">
    <source>
        <dbReference type="ARBA" id="ARBA00049456"/>
    </source>
</evidence>
<dbReference type="InterPro" id="IPR013786">
    <property type="entry name" value="AcylCoA_DH/ox_N"/>
</dbReference>
<keyword evidence="3" id="KW-0288">FMN</keyword>
<dbReference type="CDD" id="cd00567">
    <property type="entry name" value="ACAD"/>
    <property type="match status" value="1"/>
</dbReference>
<dbReference type="Gene3D" id="1.20.140.10">
    <property type="entry name" value="Butyryl-CoA Dehydrogenase, subunit A, domain 3"/>
    <property type="match status" value="1"/>
</dbReference>
<dbReference type="Pfam" id="PF02771">
    <property type="entry name" value="Acyl-CoA_dh_N"/>
    <property type="match status" value="1"/>
</dbReference>
<sequence>MRALVPRIADRAQEYDRTGDFPVADFDDLRARGLLGLMVPVDLGGCGATFSDYTEIAMELAEGSGSTALIFNMHASVTGALAQLSEEVLSAFGARREFFDERDRLLAEAATGALYAVAMSERGSGSRLSKTTTSYRRTARGFRITGSKTFVSGAEHADAFLVTAREADAVEPNISYFLVPAGPGARVERTWDAMGMRATASHDVHFDVEIDGSGLLGGVEGVTLPLVQLMPQWVVSSYAAVYVGVARSALQAAGAHLKERGLSGLAGARARLGRADAAVAGAEAVVREAARRVTDHPGEPETNRWVWRAKLVAGDTAAEVASTALEAAGASATRRGHPLERIYRDARCGALQPATSDVCADWLGTAVLNGDPDHDSELPRW</sequence>
<dbReference type="Gene3D" id="1.10.540.10">
    <property type="entry name" value="Acyl-CoA dehydrogenase/oxidase, N-terminal domain"/>
    <property type="match status" value="1"/>
</dbReference>
<evidence type="ECO:0000259" key="14">
    <source>
        <dbReference type="Pfam" id="PF02770"/>
    </source>
</evidence>
<dbReference type="PIRSF" id="PIRSF016578">
    <property type="entry name" value="HsaA"/>
    <property type="match status" value="1"/>
</dbReference>
<dbReference type="GO" id="GO:0050660">
    <property type="term" value="F:flavin adenine dinucleotide binding"/>
    <property type="evidence" value="ECO:0007669"/>
    <property type="project" value="InterPro"/>
</dbReference>
<dbReference type="InterPro" id="IPR037069">
    <property type="entry name" value="AcylCoA_DH/ox_N_sf"/>
</dbReference>
<dbReference type="Pfam" id="PF08028">
    <property type="entry name" value="Acyl-CoA_dh_2"/>
    <property type="match status" value="1"/>
</dbReference>
<keyword evidence="2" id="KW-0285">Flavoprotein</keyword>
<keyword evidence="6" id="KW-0503">Monooxygenase</keyword>
<dbReference type="AlphaFoldDB" id="A0A073B118"/>
<evidence type="ECO:0000256" key="8">
    <source>
        <dbReference type="ARBA" id="ARBA00034317"/>
    </source>
</evidence>
<evidence type="ECO:0000256" key="9">
    <source>
        <dbReference type="ARBA" id="ARBA00034328"/>
    </source>
</evidence>
<evidence type="ECO:0000259" key="16">
    <source>
        <dbReference type="Pfam" id="PF08028"/>
    </source>
</evidence>
<comment type="caution">
    <text evidence="17">The sequence shown here is derived from an EMBL/GenBank/DDBJ whole genome shotgun (WGS) entry which is preliminary data.</text>
</comment>
<evidence type="ECO:0000313" key="18">
    <source>
        <dbReference type="Proteomes" id="UP000031419"/>
    </source>
</evidence>
<evidence type="ECO:0000256" key="5">
    <source>
        <dbReference type="ARBA" id="ARBA00023002"/>
    </source>
</evidence>
<dbReference type="Gene3D" id="2.40.110.10">
    <property type="entry name" value="Butyryl-CoA Dehydrogenase, subunit A, domain 2"/>
    <property type="match status" value="1"/>
</dbReference>
<evidence type="ECO:0000256" key="2">
    <source>
        <dbReference type="ARBA" id="ARBA00022630"/>
    </source>
</evidence>
<dbReference type="InterPro" id="IPR009100">
    <property type="entry name" value="AcylCoA_DH/oxidase_NM_dom_sf"/>
</dbReference>
<comment type="catalytic activity">
    <reaction evidence="11">
        <text>dibenzothiophene + FMNH2 + O2 = dibenzothiophene 5-oxide + FMN + H2O + H(+)</text>
        <dbReference type="Rhea" id="RHEA:49076"/>
        <dbReference type="ChEBI" id="CHEBI:15377"/>
        <dbReference type="ChEBI" id="CHEBI:15378"/>
        <dbReference type="ChEBI" id="CHEBI:15379"/>
        <dbReference type="ChEBI" id="CHEBI:23681"/>
        <dbReference type="ChEBI" id="CHEBI:23683"/>
        <dbReference type="ChEBI" id="CHEBI:57618"/>
        <dbReference type="ChEBI" id="CHEBI:58210"/>
    </reaction>
</comment>
<dbReference type="InterPro" id="IPR046373">
    <property type="entry name" value="Acyl-CoA_Oxase/DH_mid-dom_sf"/>
</dbReference>
<keyword evidence="4" id="KW-0547">Nucleotide-binding</keyword>
<dbReference type="Proteomes" id="UP000031419">
    <property type="component" value="Unassembled WGS sequence"/>
</dbReference>
<evidence type="ECO:0000256" key="10">
    <source>
        <dbReference type="ARBA" id="ARBA00034345"/>
    </source>
</evidence>
<evidence type="ECO:0000256" key="6">
    <source>
        <dbReference type="ARBA" id="ARBA00023033"/>
    </source>
</evidence>
<dbReference type="PANTHER" id="PTHR43884">
    <property type="entry name" value="ACYL-COA DEHYDROGENASE"/>
    <property type="match status" value="1"/>
</dbReference>
<feature type="domain" description="Acyl-CoA dehydrogenase/oxidase N-terminal" evidence="15">
    <location>
        <begin position="7"/>
        <end position="83"/>
    </location>
</feature>
<evidence type="ECO:0000259" key="15">
    <source>
        <dbReference type="Pfam" id="PF02771"/>
    </source>
</evidence>
<comment type="subcellular location">
    <subcellularLocation>
        <location evidence="1">Cytoplasm</location>
    </subcellularLocation>
</comment>
<dbReference type="eggNOG" id="COG1960">
    <property type="taxonomic scope" value="Bacteria"/>
</dbReference>
<dbReference type="GO" id="GO:0004497">
    <property type="term" value="F:monooxygenase activity"/>
    <property type="evidence" value="ECO:0007669"/>
    <property type="project" value="UniProtKB-KW"/>
</dbReference>
<dbReference type="SUPFAM" id="SSF47203">
    <property type="entry name" value="Acyl-CoA dehydrogenase C-terminal domain-like"/>
    <property type="match status" value="1"/>
</dbReference>
<dbReference type="PANTHER" id="PTHR43884:SF12">
    <property type="entry name" value="ISOVALERYL-COA DEHYDROGENASE, MITOCHONDRIAL-RELATED"/>
    <property type="match status" value="1"/>
</dbReference>
<dbReference type="Pfam" id="PF02770">
    <property type="entry name" value="Acyl-CoA_dh_M"/>
    <property type="match status" value="1"/>
</dbReference>
<evidence type="ECO:0000256" key="12">
    <source>
        <dbReference type="ARBA" id="ARBA00048445"/>
    </source>
</evidence>
<dbReference type="GO" id="GO:0005737">
    <property type="term" value="C:cytoplasm"/>
    <property type="evidence" value="ECO:0007669"/>
    <property type="project" value="UniProtKB-SubCell"/>
</dbReference>
<dbReference type="InterPro" id="IPR006091">
    <property type="entry name" value="Acyl-CoA_Oxase/DH_mid-dom"/>
</dbReference>
<reference evidence="17 18" key="1">
    <citation type="submission" date="2014-06" db="EMBL/GenBank/DDBJ databases">
        <title>Saccharopolyspora rectivirgula DSM-43113 Genome sequencing.</title>
        <authorList>
            <person name="Barrera C."/>
            <person name="Millon L."/>
            <person name="Rognon B."/>
            <person name="Zaugg C."/>
            <person name="Monod M."/>
        </authorList>
    </citation>
    <scope>NUCLEOTIDE SEQUENCE [LARGE SCALE GENOMIC DNA]</scope>
    <source>
        <strain evidence="17 18">DSM 43113</strain>
    </source>
</reference>
<feature type="domain" description="Acyl-CoA oxidase/dehydrogenase middle" evidence="14">
    <location>
        <begin position="116"/>
        <end position="207"/>
    </location>
</feature>
<dbReference type="STRING" id="28042.GU90_07210"/>
<keyword evidence="5" id="KW-0560">Oxidoreductase</keyword>
<dbReference type="InterPro" id="IPR036250">
    <property type="entry name" value="AcylCo_DH-like_C"/>
</dbReference>
<evidence type="ECO:0000256" key="11">
    <source>
        <dbReference type="ARBA" id="ARBA00047859"/>
    </source>
</evidence>
<evidence type="ECO:0000256" key="1">
    <source>
        <dbReference type="ARBA" id="ARBA00004496"/>
    </source>
</evidence>
<keyword evidence="18" id="KW-1185">Reference proteome</keyword>
<evidence type="ECO:0000256" key="3">
    <source>
        <dbReference type="ARBA" id="ARBA00022643"/>
    </source>
</evidence>
<name>A0A073B118_9PSEU</name>
<comment type="similarity">
    <text evidence="8">Belongs to the DszC flavin monooxygenase family.</text>
</comment>
<dbReference type="GO" id="GO:0008470">
    <property type="term" value="F:3-methylbutanoyl-CoA dehydrogenase activity"/>
    <property type="evidence" value="ECO:0007669"/>
    <property type="project" value="TreeGrafter"/>
</dbReference>
<feature type="domain" description="Acyl-CoA dehydrogenase C-terminal" evidence="16">
    <location>
        <begin position="238"/>
        <end position="350"/>
    </location>
</feature>
<proteinExistence type="inferred from homology"/>
<dbReference type="InterPro" id="IPR013107">
    <property type="entry name" value="Acyl-CoA_DH_C"/>
</dbReference>
<evidence type="ECO:0000313" key="17">
    <source>
        <dbReference type="EMBL" id="KEI44987.1"/>
    </source>
</evidence>
<dbReference type="EC" id="1.14.14.21" evidence="9"/>
<protein>
    <recommendedName>
        <fullName evidence="10">Dibenzothiophene monooxygenase</fullName>
        <ecNumber evidence="9">1.14.14.21</ecNumber>
    </recommendedName>
</protein>
<comment type="pathway">
    <text evidence="7">Sulfur metabolism; dibenzothiophene degradation.</text>
</comment>